<dbReference type="GO" id="GO:0005886">
    <property type="term" value="C:plasma membrane"/>
    <property type="evidence" value="ECO:0007669"/>
    <property type="project" value="UniProtKB-SubCell"/>
</dbReference>
<dbReference type="PANTHER" id="PTHR43471:SF10">
    <property type="entry name" value="SLL1107 PROTEIN"/>
    <property type="match status" value="1"/>
</dbReference>
<dbReference type="Proteomes" id="UP000520814">
    <property type="component" value="Unassembled WGS sequence"/>
</dbReference>
<feature type="transmembrane region" description="Helical" evidence="1">
    <location>
        <begin position="107"/>
        <end position="129"/>
    </location>
</feature>
<feature type="transmembrane region" description="Helical" evidence="1">
    <location>
        <begin position="166"/>
        <end position="188"/>
    </location>
</feature>
<reference evidence="2 3" key="1">
    <citation type="submission" date="2020-08" db="EMBL/GenBank/DDBJ databases">
        <title>Genomic Encyclopedia of Type Strains, Phase IV (KMG-IV): sequencing the most valuable type-strain genomes for metagenomic binning, comparative biology and taxonomic classification.</title>
        <authorList>
            <person name="Goeker M."/>
        </authorList>
    </citation>
    <scope>NUCLEOTIDE SEQUENCE [LARGE SCALE GENOMIC DNA]</scope>
    <source>
        <strain evidence="2 3">DSM 23562</strain>
    </source>
</reference>
<evidence type="ECO:0000313" key="3">
    <source>
        <dbReference type="Proteomes" id="UP000520814"/>
    </source>
</evidence>
<feature type="transmembrane region" description="Helical" evidence="1">
    <location>
        <begin position="251"/>
        <end position="270"/>
    </location>
</feature>
<organism evidence="2 3">
    <name type="scientific">Armatimonas rosea</name>
    <dbReference type="NCBI Taxonomy" id="685828"/>
    <lineage>
        <taxon>Bacteria</taxon>
        <taxon>Bacillati</taxon>
        <taxon>Armatimonadota</taxon>
        <taxon>Armatimonadia</taxon>
        <taxon>Armatimonadales</taxon>
        <taxon>Armatimonadaceae</taxon>
        <taxon>Armatimonas</taxon>
    </lineage>
</organism>
<evidence type="ECO:0000313" key="2">
    <source>
        <dbReference type="EMBL" id="MBB6049032.1"/>
    </source>
</evidence>
<dbReference type="AlphaFoldDB" id="A0A7W9SLV0"/>
<dbReference type="GO" id="GO:0140359">
    <property type="term" value="F:ABC-type transporter activity"/>
    <property type="evidence" value="ECO:0007669"/>
    <property type="project" value="InterPro"/>
</dbReference>
<feature type="transmembrane region" description="Helical" evidence="1">
    <location>
        <begin position="54"/>
        <end position="80"/>
    </location>
</feature>
<feature type="transmembrane region" description="Helical" evidence="1">
    <location>
        <begin position="141"/>
        <end position="160"/>
    </location>
</feature>
<protein>
    <submittedName>
        <fullName evidence="2">ABC-type transport system involved in multi-copper enzyme maturation permease subunit</fullName>
    </submittedName>
</protein>
<dbReference type="RefSeq" id="WP_184192652.1">
    <property type="nucleotide sequence ID" value="NZ_JACHGW010000001.1"/>
</dbReference>
<dbReference type="Pfam" id="PF12679">
    <property type="entry name" value="ABC2_membrane_2"/>
    <property type="match status" value="1"/>
</dbReference>
<keyword evidence="1" id="KW-1133">Transmembrane helix</keyword>
<dbReference type="PANTHER" id="PTHR43471">
    <property type="entry name" value="ABC TRANSPORTER PERMEASE"/>
    <property type="match status" value="1"/>
</dbReference>
<sequence length="274" mass="29318">MLTLARLTLKEALRRRAGWLALLVAVLVAAGGFVPLTGRLLLLPRDQADRIFVGLYVFLGTDILKFFGAVFGIALASGAISSEVDRGVLSTILPKPLTRTAVYAGKWLGILGFVLGSLLVWALVLFVVATLRDPAHSHRNLFAALPCLALYPIVFTSLALCFSTFSAFPLAAGLSVMAAGIGWAEGLLRFLERTFAIQALGVFASTASYAMPIGRMARWTTKQLGPFPTLDGKTISLSSPFPGQEPVPVDFGYIAGYVILVFLVGAVVFGRRDL</sequence>
<proteinExistence type="predicted"/>
<evidence type="ECO:0000256" key="1">
    <source>
        <dbReference type="SAM" id="Phobius"/>
    </source>
</evidence>
<gene>
    <name evidence="2" type="ORF">HNQ39_000794</name>
</gene>
<keyword evidence="3" id="KW-1185">Reference proteome</keyword>
<keyword evidence="1" id="KW-0812">Transmembrane</keyword>
<dbReference type="EMBL" id="JACHGW010000001">
    <property type="protein sequence ID" value="MBB6049032.1"/>
    <property type="molecule type" value="Genomic_DNA"/>
</dbReference>
<accession>A0A7W9SLV0</accession>
<name>A0A7W9SLV0_ARMRO</name>
<keyword evidence="1" id="KW-0472">Membrane</keyword>
<feature type="transmembrane region" description="Helical" evidence="1">
    <location>
        <begin position="20"/>
        <end position="42"/>
    </location>
</feature>
<feature type="transmembrane region" description="Helical" evidence="1">
    <location>
        <begin position="195"/>
        <end position="214"/>
    </location>
</feature>
<comment type="caution">
    <text evidence="2">The sequence shown here is derived from an EMBL/GenBank/DDBJ whole genome shotgun (WGS) entry which is preliminary data.</text>
</comment>